<dbReference type="InterPro" id="IPR009764">
    <property type="entry name" value="OCIA_dom"/>
</dbReference>
<keyword evidence="1" id="KW-0967">Endosome</keyword>
<dbReference type="EMBL" id="JAYMGO010000020">
    <property type="protein sequence ID" value="KAL1254676.1"/>
    <property type="molecule type" value="Genomic_DNA"/>
</dbReference>
<comment type="domain">
    <text evidence="1">The OCIA domain is necessary and sufficient for endosomal localization.</text>
</comment>
<evidence type="ECO:0000313" key="6">
    <source>
        <dbReference type="Proteomes" id="UP001558613"/>
    </source>
</evidence>
<comment type="subcellular location">
    <subcellularLocation>
        <location evidence="1">Endosome</location>
    </subcellularLocation>
</comment>
<evidence type="ECO:0000256" key="3">
    <source>
        <dbReference type="SAM" id="Phobius"/>
    </source>
</evidence>
<evidence type="ECO:0000256" key="1">
    <source>
        <dbReference type="RuleBase" id="RU369066"/>
    </source>
</evidence>
<dbReference type="InterPro" id="IPR040187">
    <property type="entry name" value="OCAD1/2"/>
</dbReference>
<reference evidence="5 6" key="1">
    <citation type="submission" date="2023-09" db="EMBL/GenBank/DDBJ databases">
        <authorList>
            <person name="Wang M."/>
        </authorList>
    </citation>
    <scope>NUCLEOTIDE SEQUENCE [LARGE SCALE GENOMIC DNA]</scope>
    <source>
        <strain evidence="5">GT-2023</strain>
        <tissue evidence="5">Liver</tissue>
    </source>
</reference>
<dbReference type="Proteomes" id="UP001558613">
    <property type="component" value="Unassembled WGS sequence"/>
</dbReference>
<accession>A0ABR3LP47</accession>
<keyword evidence="3" id="KW-0472">Membrane</keyword>
<evidence type="ECO:0000256" key="2">
    <source>
        <dbReference type="SAM" id="MobiDB-lite"/>
    </source>
</evidence>
<feature type="transmembrane region" description="Helical" evidence="3">
    <location>
        <begin position="141"/>
        <end position="159"/>
    </location>
</feature>
<protein>
    <recommendedName>
        <fullName evidence="1">OCIA domain-containing protein 1</fullName>
    </recommendedName>
</protein>
<feature type="compositionally biased region" description="Basic and acidic residues" evidence="2">
    <location>
        <begin position="35"/>
        <end position="58"/>
    </location>
</feature>
<evidence type="ECO:0000259" key="4">
    <source>
        <dbReference type="Pfam" id="PF07051"/>
    </source>
</evidence>
<dbReference type="Pfam" id="PF07051">
    <property type="entry name" value="OCIA"/>
    <property type="match status" value="1"/>
</dbReference>
<feature type="region of interest" description="Disordered" evidence="2">
    <location>
        <begin position="31"/>
        <end position="69"/>
    </location>
</feature>
<comment type="subunit">
    <text evidence="1">Interacts with STAT3.</text>
</comment>
<evidence type="ECO:0000313" key="5">
    <source>
        <dbReference type="EMBL" id="KAL1254676.1"/>
    </source>
</evidence>
<feature type="transmembrane region" description="Helical" evidence="3">
    <location>
        <begin position="109"/>
        <end position="129"/>
    </location>
</feature>
<comment type="function">
    <text evidence="1">Maintains stem cell potency. Increases STAT3 phosphorylation and controls ERK phosphorylation. May act as a scaffold, increasing STAT3 recruitment onto endosomes.</text>
</comment>
<gene>
    <name evidence="5" type="ORF">QQF64_016905</name>
</gene>
<comment type="similarity">
    <text evidence="1">Belongs to the OCIAD1 family.</text>
</comment>
<keyword evidence="3" id="KW-1133">Transmembrane helix</keyword>
<keyword evidence="6" id="KW-1185">Reference proteome</keyword>
<proteinExistence type="inferred from homology"/>
<feature type="domain" description="OCIA" evidence="4">
    <location>
        <begin position="94"/>
        <end position="154"/>
    </location>
</feature>
<keyword evidence="3" id="KW-0812">Transmembrane</keyword>
<name>A0ABR3LP47_9TELE</name>
<sequence>MLAVGHHSTSPSGRRLYKVIEEEEELYEVKRKHQKECSSRKGKAEEKREEHMNEKDMSTEANQSKVGEEVVTTKPGQTGWKQFQCPIADPRFPREDIKQIWKECQYESFWYRALPLSAGSMAVTGSLIYSGVWKKSKRFGYFPKLLLAGIVGYAGLVLLDLDLVAVNLDINTASMCVKSARKKKHKPQQQRLMHPLRAESL</sequence>
<comment type="caution">
    <text evidence="5">The sequence shown here is derived from an EMBL/GenBank/DDBJ whole genome shotgun (WGS) entry which is preliminary data.</text>
</comment>
<organism evidence="5 6">
    <name type="scientific">Cirrhinus molitorella</name>
    <name type="common">mud carp</name>
    <dbReference type="NCBI Taxonomy" id="172907"/>
    <lineage>
        <taxon>Eukaryota</taxon>
        <taxon>Metazoa</taxon>
        <taxon>Chordata</taxon>
        <taxon>Craniata</taxon>
        <taxon>Vertebrata</taxon>
        <taxon>Euteleostomi</taxon>
        <taxon>Actinopterygii</taxon>
        <taxon>Neopterygii</taxon>
        <taxon>Teleostei</taxon>
        <taxon>Ostariophysi</taxon>
        <taxon>Cypriniformes</taxon>
        <taxon>Cyprinidae</taxon>
        <taxon>Labeoninae</taxon>
        <taxon>Labeonini</taxon>
        <taxon>Cirrhinus</taxon>
    </lineage>
</organism>
<dbReference type="PANTHER" id="PTHR13336:SF2">
    <property type="entry name" value="OCIA DOMAIN-CONTAINING PROTEIN 2"/>
    <property type="match status" value="1"/>
</dbReference>
<dbReference type="PANTHER" id="PTHR13336">
    <property type="entry name" value="OVARIAN CARCINOMA IMMUNOREACTIVE ANTIGEN"/>
    <property type="match status" value="1"/>
</dbReference>